<organism evidence="8 9">
    <name type="scientific">Aequorivita xiaoshiensis</name>
    <dbReference type="NCBI Taxonomy" id="2874476"/>
    <lineage>
        <taxon>Bacteria</taxon>
        <taxon>Pseudomonadati</taxon>
        <taxon>Bacteroidota</taxon>
        <taxon>Flavobacteriia</taxon>
        <taxon>Flavobacteriales</taxon>
        <taxon>Flavobacteriaceae</taxon>
        <taxon>Aequorivita</taxon>
    </lineage>
</organism>
<evidence type="ECO:0000256" key="2">
    <source>
        <dbReference type="ARBA" id="ARBA00006275"/>
    </source>
</evidence>
<sequence length="476" mass="52156">MKKLIYKIAVFVLVVGSLTSCDDKLDQVPFDEFGTENAYTSARDFENAVRGIYSTLTAGSFYGGSDAGGMLDMPDVLSDNVTLAQIGRQSRANNHNFRYEASQPAMSGMYERAYILIFRANTLLEKAAGFEGETKANFIAEAKALRALAYFDLVRFFGKIPTQSGDANGSLGVAYLTEPDPKATPARETVGFIYDQIVADLEEAAANINDTNGEGRMGKDAVNTLLSRVYLYMGKWQESVNAANRVTASVAPRADVPGIWTDENESGLLFHIPIEPPVLSNTIGVMWSQGGLNSITPEYVVSYELFQLYSNDDIRKEAYIAEGSKDGSDFNVIYKYFGRPGGTQGQVDIKILRAEEAILNKAEALFNLGQEGPARTALDLIRTNRYTTPPSGETGTALRDAIRLERRLEFAFESHRFFDIKRWGLGVDRESFGDLADGSGAPSDVLNLAAGSNKFQMPISQTAMDLNPNLIQNPGY</sequence>
<feature type="domain" description="RagB/SusD" evidence="6">
    <location>
        <begin position="335"/>
        <end position="476"/>
    </location>
</feature>
<keyword evidence="3" id="KW-0732">Signal</keyword>
<feature type="domain" description="SusD-like N-terminal" evidence="7">
    <location>
        <begin position="86"/>
        <end position="231"/>
    </location>
</feature>
<dbReference type="SUPFAM" id="SSF48452">
    <property type="entry name" value="TPR-like"/>
    <property type="match status" value="1"/>
</dbReference>
<gene>
    <name evidence="8" type="ORF">K8344_08930</name>
</gene>
<dbReference type="CDD" id="cd08977">
    <property type="entry name" value="SusD"/>
    <property type="match status" value="1"/>
</dbReference>
<evidence type="ECO:0000313" key="8">
    <source>
        <dbReference type="EMBL" id="MCG2431242.1"/>
    </source>
</evidence>
<dbReference type="AlphaFoldDB" id="A0A9X1R3T9"/>
<evidence type="ECO:0000256" key="5">
    <source>
        <dbReference type="ARBA" id="ARBA00023237"/>
    </source>
</evidence>
<dbReference type="Proteomes" id="UP001139462">
    <property type="component" value="Unassembled WGS sequence"/>
</dbReference>
<comment type="similarity">
    <text evidence="2">Belongs to the SusD family.</text>
</comment>
<evidence type="ECO:0000256" key="3">
    <source>
        <dbReference type="ARBA" id="ARBA00022729"/>
    </source>
</evidence>
<evidence type="ECO:0000256" key="1">
    <source>
        <dbReference type="ARBA" id="ARBA00004442"/>
    </source>
</evidence>
<dbReference type="Gene3D" id="1.25.40.390">
    <property type="match status" value="1"/>
</dbReference>
<dbReference type="GO" id="GO:0009279">
    <property type="term" value="C:cell outer membrane"/>
    <property type="evidence" value="ECO:0007669"/>
    <property type="project" value="UniProtKB-SubCell"/>
</dbReference>
<keyword evidence="5" id="KW-0998">Cell outer membrane</keyword>
<dbReference type="EMBL" id="JAIRBB010000006">
    <property type="protein sequence ID" value="MCG2431242.1"/>
    <property type="molecule type" value="Genomic_DNA"/>
</dbReference>
<dbReference type="RefSeq" id="WP_237608363.1">
    <property type="nucleotide sequence ID" value="NZ_JAIRBB010000006.1"/>
</dbReference>
<dbReference type="PROSITE" id="PS51257">
    <property type="entry name" value="PROKAR_LIPOPROTEIN"/>
    <property type="match status" value="1"/>
</dbReference>
<dbReference type="Pfam" id="PF14322">
    <property type="entry name" value="SusD-like_3"/>
    <property type="match status" value="1"/>
</dbReference>
<dbReference type="InterPro" id="IPR012944">
    <property type="entry name" value="SusD_RagB_dom"/>
</dbReference>
<dbReference type="InterPro" id="IPR011990">
    <property type="entry name" value="TPR-like_helical_dom_sf"/>
</dbReference>
<comment type="subcellular location">
    <subcellularLocation>
        <location evidence="1">Cell outer membrane</location>
    </subcellularLocation>
</comment>
<keyword evidence="9" id="KW-1185">Reference proteome</keyword>
<proteinExistence type="inferred from homology"/>
<accession>A0A9X1R3T9</accession>
<evidence type="ECO:0000313" key="9">
    <source>
        <dbReference type="Proteomes" id="UP001139462"/>
    </source>
</evidence>
<evidence type="ECO:0000259" key="6">
    <source>
        <dbReference type="Pfam" id="PF07980"/>
    </source>
</evidence>
<dbReference type="Pfam" id="PF07980">
    <property type="entry name" value="SusD_RagB"/>
    <property type="match status" value="1"/>
</dbReference>
<dbReference type="InterPro" id="IPR033985">
    <property type="entry name" value="SusD-like_N"/>
</dbReference>
<reference evidence="8" key="1">
    <citation type="submission" date="2021-09" db="EMBL/GenBank/DDBJ databases">
        <title>Genome of Aequorivita sp. strain F64183.</title>
        <authorList>
            <person name="Wang Y."/>
        </authorList>
    </citation>
    <scope>NUCLEOTIDE SEQUENCE</scope>
    <source>
        <strain evidence="8">F64183</strain>
    </source>
</reference>
<name>A0A9X1R3T9_9FLAO</name>
<evidence type="ECO:0000256" key="4">
    <source>
        <dbReference type="ARBA" id="ARBA00023136"/>
    </source>
</evidence>
<keyword evidence="4" id="KW-0472">Membrane</keyword>
<evidence type="ECO:0000259" key="7">
    <source>
        <dbReference type="Pfam" id="PF14322"/>
    </source>
</evidence>
<protein>
    <submittedName>
        <fullName evidence="8">RagB/SusD family nutrient uptake outer membrane protein</fullName>
    </submittedName>
</protein>
<comment type="caution">
    <text evidence="8">The sequence shown here is derived from an EMBL/GenBank/DDBJ whole genome shotgun (WGS) entry which is preliminary data.</text>
</comment>